<dbReference type="InterPro" id="IPR053136">
    <property type="entry name" value="UTP_pyrophosphatase-like"/>
</dbReference>
<dbReference type="Pfam" id="PF01863">
    <property type="entry name" value="YgjP-like"/>
    <property type="match status" value="1"/>
</dbReference>
<accession>A0ABS2NS47</accession>
<sequence length="162" mass="19262">MKQQPQFHCYYLGNPYPLYTIVDPSVKKVTIQWDGEAFTCITPEEGEININDALKSFYTKESKRVIEERLKFYQPQFKVKYKSFSIENDSKKWGSCNSKKHLTFHWKLLMFPLYAIDYVVVHELCHLVHMNHDRSFWRLVGKICPNYKEAMAILGTEKTRDL</sequence>
<dbReference type="EMBL" id="JAFBEE010000017">
    <property type="protein sequence ID" value="MBM7615773.1"/>
    <property type="molecule type" value="Genomic_DNA"/>
</dbReference>
<protein>
    <submittedName>
        <fullName evidence="2">Metal-dependent hydrolase</fullName>
    </submittedName>
</protein>
<evidence type="ECO:0000313" key="3">
    <source>
        <dbReference type="Proteomes" id="UP001314796"/>
    </source>
</evidence>
<dbReference type="CDD" id="cd07344">
    <property type="entry name" value="M48_yhfN_like"/>
    <property type="match status" value="1"/>
</dbReference>
<dbReference type="InterPro" id="IPR002725">
    <property type="entry name" value="YgjP-like_metallopeptidase"/>
</dbReference>
<organism evidence="2 3">
    <name type="scientific">Alkaliphilus hydrothermalis</name>
    <dbReference type="NCBI Taxonomy" id="1482730"/>
    <lineage>
        <taxon>Bacteria</taxon>
        <taxon>Bacillati</taxon>
        <taxon>Bacillota</taxon>
        <taxon>Clostridia</taxon>
        <taxon>Peptostreptococcales</taxon>
        <taxon>Natronincolaceae</taxon>
        <taxon>Alkaliphilus</taxon>
    </lineage>
</organism>
<evidence type="ECO:0000313" key="2">
    <source>
        <dbReference type="EMBL" id="MBM7615773.1"/>
    </source>
</evidence>
<comment type="caution">
    <text evidence="2">The sequence shown here is derived from an EMBL/GenBank/DDBJ whole genome shotgun (WGS) entry which is preliminary data.</text>
</comment>
<name>A0ABS2NS47_9FIRM</name>
<dbReference type="PANTHER" id="PTHR30399">
    <property type="entry name" value="UNCHARACTERIZED PROTEIN YGJP"/>
    <property type="match status" value="1"/>
</dbReference>
<proteinExistence type="predicted"/>
<dbReference type="Proteomes" id="UP001314796">
    <property type="component" value="Unassembled WGS sequence"/>
</dbReference>
<dbReference type="GO" id="GO:0016787">
    <property type="term" value="F:hydrolase activity"/>
    <property type="evidence" value="ECO:0007669"/>
    <property type="project" value="UniProtKB-KW"/>
</dbReference>
<dbReference type="RefSeq" id="WP_204403356.1">
    <property type="nucleotide sequence ID" value="NZ_JAFBEE010000017.1"/>
</dbReference>
<feature type="domain" description="YgjP-like metallopeptidase" evidence="1">
    <location>
        <begin position="9"/>
        <end position="154"/>
    </location>
</feature>
<dbReference type="Gene3D" id="3.30.2010.10">
    <property type="entry name" value="Metalloproteases ('zincins'), catalytic domain"/>
    <property type="match status" value="1"/>
</dbReference>
<dbReference type="PANTHER" id="PTHR30399:SF1">
    <property type="entry name" value="UTP PYROPHOSPHATASE"/>
    <property type="match status" value="1"/>
</dbReference>
<evidence type="ECO:0000259" key="1">
    <source>
        <dbReference type="Pfam" id="PF01863"/>
    </source>
</evidence>
<reference evidence="2 3" key="1">
    <citation type="submission" date="2021-01" db="EMBL/GenBank/DDBJ databases">
        <title>Genomic Encyclopedia of Type Strains, Phase IV (KMG-IV): sequencing the most valuable type-strain genomes for metagenomic binning, comparative biology and taxonomic classification.</title>
        <authorList>
            <person name="Goeker M."/>
        </authorList>
    </citation>
    <scope>NUCLEOTIDE SEQUENCE [LARGE SCALE GENOMIC DNA]</scope>
    <source>
        <strain evidence="2 3">DSM 25890</strain>
    </source>
</reference>
<keyword evidence="2" id="KW-0378">Hydrolase</keyword>
<keyword evidence="3" id="KW-1185">Reference proteome</keyword>
<gene>
    <name evidence="2" type="ORF">JOC73_002347</name>
</gene>